<evidence type="ECO:0000313" key="1">
    <source>
        <dbReference type="EMBL" id="MBR8827235.1"/>
    </source>
</evidence>
<dbReference type="EMBL" id="JADQBC010000024">
    <property type="protein sequence ID" value="MBR8827235.1"/>
    <property type="molecule type" value="Genomic_DNA"/>
</dbReference>
<reference evidence="1" key="1">
    <citation type="submission" date="2021-02" db="EMBL/GenBank/DDBJ databases">
        <title>Metagenome analyses of Stigonema ocellatum DSM 106950, Chlorogloea purpurea SAG 13.99 and Gomphosphaeria aponina DSM 107014.</title>
        <authorList>
            <person name="Marter P."/>
            <person name="Huang S."/>
        </authorList>
    </citation>
    <scope>NUCLEOTIDE SEQUENCE</scope>
    <source>
        <strain evidence="1">JP213</strain>
    </source>
</reference>
<gene>
    <name evidence="1" type="ORF">DSM107014_04905</name>
</gene>
<dbReference type="Proteomes" id="UP000767446">
    <property type="component" value="Unassembled WGS sequence"/>
</dbReference>
<proteinExistence type="predicted"/>
<dbReference type="Gene3D" id="3.30.310.110">
    <property type="entry name" value="XisI-like"/>
    <property type="match status" value="1"/>
</dbReference>
<dbReference type="InterPro" id="IPR035943">
    <property type="entry name" value="XisI-like_sf"/>
</dbReference>
<protein>
    <submittedName>
        <fullName evidence="1">XisI protein</fullName>
    </submittedName>
</protein>
<dbReference type="CDD" id="cd16382">
    <property type="entry name" value="XisI-like"/>
    <property type="match status" value="1"/>
</dbReference>
<name>A0A941GU79_9CHRO</name>
<dbReference type="AlphaFoldDB" id="A0A941GU79"/>
<dbReference type="Pfam" id="PF08869">
    <property type="entry name" value="XisI"/>
    <property type="match status" value="1"/>
</dbReference>
<sequence>MDRIDEYRNIIKSKLDEYAEFSQVNDSIKNLVIVSQDQNHFLLLNEGWLDKKHIHNCLFHGEIKNEKIWIYFDGFEETITESLIASGIPQEQIVLAFHPPYIRSKTKFAVA</sequence>
<evidence type="ECO:0000313" key="2">
    <source>
        <dbReference type="Proteomes" id="UP000767446"/>
    </source>
</evidence>
<accession>A0A941GU79</accession>
<comment type="caution">
    <text evidence="1">The sequence shown here is derived from an EMBL/GenBank/DDBJ whole genome shotgun (WGS) entry which is preliminary data.</text>
</comment>
<dbReference type="InterPro" id="IPR014968">
    <property type="entry name" value="XisI"/>
</dbReference>
<organism evidence="1 2">
    <name type="scientific">Gomphosphaeria aponina SAG 52.96 = DSM 107014</name>
    <dbReference type="NCBI Taxonomy" id="1521640"/>
    <lineage>
        <taxon>Bacteria</taxon>
        <taxon>Bacillati</taxon>
        <taxon>Cyanobacteriota</taxon>
        <taxon>Cyanophyceae</taxon>
        <taxon>Oscillatoriophycideae</taxon>
        <taxon>Chroococcales</taxon>
        <taxon>Gomphosphaeriaceae</taxon>
        <taxon>Gomphosphaeria</taxon>
    </lineage>
</organism>
<dbReference type="SUPFAM" id="SSF143847">
    <property type="entry name" value="XisI-like"/>
    <property type="match status" value="1"/>
</dbReference>